<evidence type="ECO:0000259" key="1">
    <source>
        <dbReference type="Pfam" id="PF01814"/>
    </source>
</evidence>
<sequence length="157" mass="17649">MPADANLNTHALAQLERNHEALMALCLVLEEIAFALPSDVDRDACLRASQIMIPLLQQTHQVEERILFPDFDRNAGSHFAATLIERLKAEHRCDVLTCEEVSLTLKAMAERPDIPPEQAVRYMLQGFLESVRRHVLSEKLIIEALLVAEAEGREVLA</sequence>
<feature type="domain" description="Hemerythrin-like" evidence="1">
    <location>
        <begin position="11"/>
        <end position="142"/>
    </location>
</feature>
<dbReference type="Proteomes" id="UP001496627">
    <property type="component" value="Unassembled WGS sequence"/>
</dbReference>
<reference evidence="2 3" key="1">
    <citation type="submission" date="2024-05" db="EMBL/GenBank/DDBJ databases">
        <title>Neorhizobium sp. Rsf11, a plant growth promoting and heavy metal resistant PAH-degrader.</title>
        <authorList>
            <person name="Golubev S.N."/>
            <person name="Muratova A.Y."/>
            <person name="Markelova M.I."/>
        </authorList>
    </citation>
    <scope>NUCLEOTIDE SEQUENCE [LARGE SCALE GENOMIC DNA]</scope>
    <source>
        <strain evidence="2 3">Rsf11</strain>
    </source>
</reference>
<dbReference type="Pfam" id="PF01814">
    <property type="entry name" value="Hemerythrin"/>
    <property type="match status" value="1"/>
</dbReference>
<comment type="caution">
    <text evidence="2">The sequence shown here is derived from an EMBL/GenBank/DDBJ whole genome shotgun (WGS) entry which is preliminary data.</text>
</comment>
<dbReference type="InterPro" id="IPR012312">
    <property type="entry name" value="Hemerythrin-like"/>
</dbReference>
<proteinExistence type="predicted"/>
<dbReference type="Gene3D" id="1.20.120.520">
    <property type="entry name" value="nmb1532 protein domain like"/>
    <property type="match status" value="1"/>
</dbReference>
<evidence type="ECO:0000313" key="3">
    <source>
        <dbReference type="Proteomes" id="UP001496627"/>
    </source>
</evidence>
<dbReference type="RefSeq" id="WP_037146033.1">
    <property type="nucleotide sequence ID" value="NZ_JBEAAL010000029.1"/>
</dbReference>
<organism evidence="2 3">
    <name type="scientific">Neorhizobium phenanthreniclasticum</name>
    <dbReference type="NCBI Taxonomy" id="3157917"/>
    <lineage>
        <taxon>Bacteria</taxon>
        <taxon>Pseudomonadati</taxon>
        <taxon>Pseudomonadota</taxon>
        <taxon>Alphaproteobacteria</taxon>
        <taxon>Hyphomicrobiales</taxon>
        <taxon>Rhizobiaceae</taxon>
        <taxon>Rhizobium/Agrobacterium group</taxon>
        <taxon>Neorhizobium</taxon>
    </lineage>
</organism>
<protein>
    <submittedName>
        <fullName evidence="2">Hemerythrin domain-containing protein</fullName>
    </submittedName>
</protein>
<gene>
    <name evidence="2" type="ORF">ABK249_27300</name>
</gene>
<dbReference type="EMBL" id="JBEAAL010000029">
    <property type="protein sequence ID" value="MEQ1408646.1"/>
    <property type="molecule type" value="Genomic_DNA"/>
</dbReference>
<evidence type="ECO:0000313" key="2">
    <source>
        <dbReference type="EMBL" id="MEQ1408646.1"/>
    </source>
</evidence>
<name>A0ABV0M9S0_9HYPH</name>
<accession>A0ABV0M9S0</accession>
<keyword evidence="3" id="KW-1185">Reference proteome</keyword>